<dbReference type="AlphaFoldDB" id="A0A1G5GX81"/>
<accession>A0A1G5GX81</accession>
<keyword evidence="1" id="KW-0472">Membrane</keyword>
<dbReference type="Proteomes" id="UP000198636">
    <property type="component" value="Unassembled WGS sequence"/>
</dbReference>
<evidence type="ECO:0000313" key="2">
    <source>
        <dbReference type="EMBL" id="SCY55919.1"/>
    </source>
</evidence>
<evidence type="ECO:0000313" key="3">
    <source>
        <dbReference type="Proteomes" id="UP000198636"/>
    </source>
</evidence>
<keyword evidence="1" id="KW-0812">Transmembrane</keyword>
<protein>
    <submittedName>
        <fullName evidence="2">Uncharacterized protein</fullName>
    </submittedName>
</protein>
<reference evidence="2 3" key="1">
    <citation type="submission" date="2016-10" db="EMBL/GenBank/DDBJ databases">
        <authorList>
            <person name="de Groot N.N."/>
        </authorList>
    </citation>
    <scope>NUCLEOTIDE SEQUENCE [LARGE SCALE GENOMIC DNA]</scope>
    <source>
        <strain evidence="2 3">DSM 18978</strain>
    </source>
</reference>
<name>A0A1G5GX81_9FIRM</name>
<feature type="transmembrane region" description="Helical" evidence="1">
    <location>
        <begin position="7"/>
        <end position="28"/>
    </location>
</feature>
<dbReference type="RefSeq" id="WP_091542537.1">
    <property type="nucleotide sequence ID" value="NZ_FMUS01000010.1"/>
</dbReference>
<gene>
    <name evidence="2" type="ORF">SAMN03080606_01808</name>
</gene>
<proteinExistence type="predicted"/>
<dbReference type="OrthoDB" id="9835778at2"/>
<dbReference type="STRING" id="1120976.SAMN03080606_01808"/>
<keyword evidence="1" id="KW-1133">Transmembrane helix</keyword>
<evidence type="ECO:0000256" key="1">
    <source>
        <dbReference type="SAM" id="Phobius"/>
    </source>
</evidence>
<dbReference type="EMBL" id="FMUS01000010">
    <property type="protein sequence ID" value="SCY55919.1"/>
    <property type="molecule type" value="Genomic_DNA"/>
</dbReference>
<sequence>MKEKLTLVTPTIVLVLIILILFLSNNLYNLNTTVEEMKSDKVTQNHLIEKITNIEKRINNMELEMPDENLNQFIIATTFDLNRIEDLLNKVDGLETVYGIITGLDKSREVILDVELADTQENIQIKLAENCTVYMVGQFARAPIDTEKFLTLMEEDLKNGFKQGFTFKIVNGRVVQIYQGWGGLS</sequence>
<organism evidence="2 3">
    <name type="scientific">Alkaliphilus peptidifermentans DSM 18978</name>
    <dbReference type="NCBI Taxonomy" id="1120976"/>
    <lineage>
        <taxon>Bacteria</taxon>
        <taxon>Bacillati</taxon>
        <taxon>Bacillota</taxon>
        <taxon>Clostridia</taxon>
        <taxon>Peptostreptococcales</taxon>
        <taxon>Natronincolaceae</taxon>
        <taxon>Alkaliphilus</taxon>
    </lineage>
</organism>
<keyword evidence="3" id="KW-1185">Reference proteome</keyword>